<keyword evidence="1" id="KW-0472">Membrane</keyword>
<dbReference type="Proteomes" id="UP000732298">
    <property type="component" value="Unassembled WGS sequence"/>
</dbReference>
<organism evidence="2 3">
    <name type="scientific">Candidatus Iainarchaeum sp</name>
    <dbReference type="NCBI Taxonomy" id="3101447"/>
    <lineage>
        <taxon>Archaea</taxon>
        <taxon>Candidatus Iainarchaeota</taxon>
        <taxon>Candidatus Iainarchaeia</taxon>
        <taxon>Candidatus Iainarchaeales</taxon>
        <taxon>Candidatus Iainarchaeaceae</taxon>
        <taxon>Candidatus Iainarchaeum</taxon>
    </lineage>
</organism>
<name>A0A8T3YMJ5_9ARCH</name>
<comment type="caution">
    <text evidence="2">The sequence shown here is derived from an EMBL/GenBank/DDBJ whole genome shotgun (WGS) entry which is preliminary data.</text>
</comment>
<keyword evidence="1" id="KW-0812">Transmembrane</keyword>
<reference evidence="2" key="1">
    <citation type="submission" date="2020-07" db="EMBL/GenBank/DDBJ databases">
        <title>Huge and variable diversity of episymbiotic CPR bacteria and DPANN archaea in groundwater ecosystems.</title>
        <authorList>
            <person name="He C.Y."/>
            <person name="Keren R."/>
            <person name="Whittaker M."/>
            <person name="Farag I.F."/>
            <person name="Doudna J."/>
            <person name="Cate J.H.D."/>
            <person name="Banfield J.F."/>
        </authorList>
    </citation>
    <scope>NUCLEOTIDE SEQUENCE</scope>
    <source>
        <strain evidence="2">NC_groundwater_1296_Ag_S-0.2um_52_80</strain>
    </source>
</reference>
<gene>
    <name evidence="2" type="ORF">HY544_02105</name>
</gene>
<proteinExistence type="predicted"/>
<dbReference type="EMBL" id="JACQPB010000025">
    <property type="protein sequence ID" value="MBI4210278.1"/>
    <property type="molecule type" value="Genomic_DNA"/>
</dbReference>
<evidence type="ECO:0000313" key="2">
    <source>
        <dbReference type="EMBL" id="MBI4210278.1"/>
    </source>
</evidence>
<evidence type="ECO:0000313" key="3">
    <source>
        <dbReference type="Proteomes" id="UP000732298"/>
    </source>
</evidence>
<feature type="transmembrane region" description="Helical" evidence="1">
    <location>
        <begin position="7"/>
        <end position="27"/>
    </location>
</feature>
<protein>
    <submittedName>
        <fullName evidence="2">Uncharacterized protein</fullName>
    </submittedName>
</protein>
<evidence type="ECO:0000256" key="1">
    <source>
        <dbReference type="SAM" id="Phobius"/>
    </source>
</evidence>
<accession>A0A8T3YMJ5</accession>
<keyword evidence="1" id="KW-1133">Transmembrane helix</keyword>
<dbReference type="AlphaFoldDB" id="A0A8T3YMJ5"/>
<sequence>MPDEQKVFTVIGAAAAITIIALLYGTISIQAAEAKIEARDLVVSSMGAKGDTNPVKSQPTPEPAEITLTLIVSSPHKNIASLLSLLLQLKQLPDIKVIGEKTLEKDSGEAKQLIEKYSIERIPAMLLEGETKKAATLSQNWPKIGSVESDGTMVLRNIPPVYLETSTGKLRGEINAAFISVPDKNGVFDANEVFTQILQNAFGIRPISQETLRYDSPRGKELVSKYGLEKLPTFIISGDLNAYSGFPESWKEIGSVEPDNSFVFRELGAIGGIKYLDLNKNEVVETLRQQ</sequence>